<organism evidence="2 3">
    <name type="scientific">Gymnopilus junonius</name>
    <name type="common">Spectacular rustgill mushroom</name>
    <name type="synonym">Gymnopilus spectabilis subsp. junonius</name>
    <dbReference type="NCBI Taxonomy" id="109634"/>
    <lineage>
        <taxon>Eukaryota</taxon>
        <taxon>Fungi</taxon>
        <taxon>Dikarya</taxon>
        <taxon>Basidiomycota</taxon>
        <taxon>Agaricomycotina</taxon>
        <taxon>Agaricomycetes</taxon>
        <taxon>Agaricomycetidae</taxon>
        <taxon>Agaricales</taxon>
        <taxon>Agaricineae</taxon>
        <taxon>Hymenogastraceae</taxon>
        <taxon>Gymnopilus</taxon>
    </lineage>
</organism>
<evidence type="ECO:0000313" key="3">
    <source>
        <dbReference type="Proteomes" id="UP000724874"/>
    </source>
</evidence>
<feature type="region of interest" description="Disordered" evidence="1">
    <location>
        <begin position="1"/>
        <end position="47"/>
    </location>
</feature>
<dbReference type="OrthoDB" id="3062544at2759"/>
<dbReference type="AlphaFoldDB" id="A0A9P5P1P6"/>
<evidence type="ECO:0000256" key="1">
    <source>
        <dbReference type="SAM" id="MobiDB-lite"/>
    </source>
</evidence>
<accession>A0A9P5P1P6</accession>
<proteinExistence type="predicted"/>
<sequence>MTSIGMQRSMSYRKPVPEYLPSPPSSPLQELRQAVDEDEKHLPPLPHNWREIVATKIVEVKSTNPASSATADQKMVVELEEVDSTERESQSFSPDTFVGGDQRSLRTPQGSQIFHPHSHRGRGLPTNYRPPTPPLRSQSKQSRHIPFSGGKMFEAVTLYSQANPSLYPASHASSKDYSQSMQAGLHTASLRPTPSFHTERTMMSMNTNMSMGWSHPFGGASERGLYSSPTLFMQKQKSRAEVSANGHDARREHYCSSSILCGRWSNRKLGNSTWARKLRKFFGVSK</sequence>
<evidence type="ECO:0000313" key="2">
    <source>
        <dbReference type="EMBL" id="KAF8913962.1"/>
    </source>
</evidence>
<protein>
    <submittedName>
        <fullName evidence="2">Uncharacterized protein</fullName>
    </submittedName>
</protein>
<dbReference type="EMBL" id="JADNYJ010000001">
    <property type="protein sequence ID" value="KAF8913962.1"/>
    <property type="molecule type" value="Genomic_DNA"/>
</dbReference>
<keyword evidence="3" id="KW-1185">Reference proteome</keyword>
<reference evidence="2" key="1">
    <citation type="submission" date="2020-11" db="EMBL/GenBank/DDBJ databases">
        <authorList>
            <consortium name="DOE Joint Genome Institute"/>
            <person name="Ahrendt S."/>
            <person name="Riley R."/>
            <person name="Andreopoulos W."/>
            <person name="LaButti K."/>
            <person name="Pangilinan J."/>
            <person name="Ruiz-duenas F.J."/>
            <person name="Barrasa J.M."/>
            <person name="Sanchez-Garcia M."/>
            <person name="Camarero S."/>
            <person name="Miyauchi S."/>
            <person name="Serrano A."/>
            <person name="Linde D."/>
            <person name="Babiker R."/>
            <person name="Drula E."/>
            <person name="Ayuso-Fernandez I."/>
            <person name="Pacheco R."/>
            <person name="Padilla G."/>
            <person name="Ferreira P."/>
            <person name="Barriuso J."/>
            <person name="Kellner H."/>
            <person name="Castanera R."/>
            <person name="Alfaro M."/>
            <person name="Ramirez L."/>
            <person name="Pisabarro A.G."/>
            <person name="Kuo A."/>
            <person name="Tritt A."/>
            <person name="Lipzen A."/>
            <person name="He G."/>
            <person name="Yan M."/>
            <person name="Ng V."/>
            <person name="Cullen D."/>
            <person name="Martin F."/>
            <person name="Rosso M.-N."/>
            <person name="Henrissat B."/>
            <person name="Hibbett D."/>
            <person name="Martinez A.T."/>
            <person name="Grigoriev I.V."/>
        </authorList>
    </citation>
    <scope>NUCLEOTIDE SEQUENCE</scope>
    <source>
        <strain evidence="2">AH 44721</strain>
    </source>
</reference>
<gene>
    <name evidence="2" type="ORF">CPB84DRAFT_1758025</name>
</gene>
<feature type="compositionally biased region" description="Polar residues" evidence="1">
    <location>
        <begin position="1"/>
        <end position="10"/>
    </location>
</feature>
<feature type="compositionally biased region" description="Basic and acidic residues" evidence="1">
    <location>
        <begin position="33"/>
        <end position="42"/>
    </location>
</feature>
<name>A0A9P5P1P6_GYMJU</name>
<dbReference type="Proteomes" id="UP000724874">
    <property type="component" value="Unassembled WGS sequence"/>
</dbReference>
<feature type="region of interest" description="Disordered" evidence="1">
    <location>
        <begin position="81"/>
        <end position="126"/>
    </location>
</feature>
<comment type="caution">
    <text evidence="2">The sequence shown here is derived from an EMBL/GenBank/DDBJ whole genome shotgun (WGS) entry which is preliminary data.</text>
</comment>